<protein>
    <submittedName>
        <fullName evidence="2">Uncharacterized protein</fullName>
    </submittedName>
</protein>
<dbReference type="AlphaFoldDB" id="A0A162PIS1"/>
<proteinExistence type="predicted"/>
<feature type="region of interest" description="Disordered" evidence="1">
    <location>
        <begin position="253"/>
        <end position="319"/>
    </location>
</feature>
<reference evidence="2 3" key="1">
    <citation type="submission" date="2015-06" db="EMBL/GenBank/DDBJ databases">
        <title>Survival trade-offs in plant roots during colonization by closely related pathogenic and mutualistic fungi.</title>
        <authorList>
            <person name="Hacquard S."/>
            <person name="Kracher B."/>
            <person name="Hiruma K."/>
            <person name="Weinman A."/>
            <person name="Muench P."/>
            <person name="Garrido Oter R."/>
            <person name="Ver Loren van Themaat E."/>
            <person name="Dallerey J.-F."/>
            <person name="Damm U."/>
            <person name="Henrissat B."/>
            <person name="Lespinet O."/>
            <person name="Thon M."/>
            <person name="Kemen E."/>
            <person name="McHardy A.C."/>
            <person name="Schulze-Lefert P."/>
            <person name="O'Connell R.J."/>
        </authorList>
    </citation>
    <scope>NUCLEOTIDE SEQUENCE [LARGE SCALE GENOMIC DNA]</scope>
    <source>
        <strain evidence="2 3">MAFF 238704</strain>
    </source>
</reference>
<accession>A0A162PIS1</accession>
<evidence type="ECO:0000313" key="3">
    <source>
        <dbReference type="Proteomes" id="UP000076584"/>
    </source>
</evidence>
<keyword evidence="3" id="KW-1185">Reference proteome</keyword>
<dbReference type="EMBL" id="LFIW01000328">
    <property type="protein sequence ID" value="KZL87190.1"/>
    <property type="molecule type" value="Genomic_DNA"/>
</dbReference>
<feature type="compositionally biased region" description="Basic and acidic residues" evidence="1">
    <location>
        <begin position="289"/>
        <end position="301"/>
    </location>
</feature>
<gene>
    <name evidence="2" type="ORF">CI238_10283</name>
</gene>
<organism evidence="2 3">
    <name type="scientific">Colletotrichum incanum</name>
    <name type="common">Soybean anthracnose fungus</name>
    <dbReference type="NCBI Taxonomy" id="1573173"/>
    <lineage>
        <taxon>Eukaryota</taxon>
        <taxon>Fungi</taxon>
        <taxon>Dikarya</taxon>
        <taxon>Ascomycota</taxon>
        <taxon>Pezizomycotina</taxon>
        <taxon>Sordariomycetes</taxon>
        <taxon>Hypocreomycetidae</taxon>
        <taxon>Glomerellales</taxon>
        <taxon>Glomerellaceae</taxon>
        <taxon>Colletotrichum</taxon>
        <taxon>Colletotrichum spaethianum species complex</taxon>
    </lineage>
</organism>
<feature type="compositionally biased region" description="Basic and acidic residues" evidence="1">
    <location>
        <begin position="254"/>
        <end position="275"/>
    </location>
</feature>
<dbReference type="Proteomes" id="UP000076584">
    <property type="component" value="Unassembled WGS sequence"/>
</dbReference>
<evidence type="ECO:0000256" key="1">
    <source>
        <dbReference type="SAM" id="MobiDB-lite"/>
    </source>
</evidence>
<sequence>LDMIVNGGIVRFSPVYFNAKYSLTPIFRSRNRFLLCSAVVLAHRVAARNAAPALLDDGAALLVVVRPETLPCPLRPQVLGAGTQHPVDGGHLPDLPLHQRRLPRRLAALLPVGLGVAVGRPYGHPHRPAGHELARAQVVLGRRRLVLVQLVLVLPDGVVVHLLDAAPPLETPHALALGLERHLHLERRDDGLEEPGVLLDQPALPAPHHHPAVDLGKVGQLRGVELAHHHRVALLAGLGDTPPQEVDAAQVVGHGERVDQDTHHASRRERQDPREAPPQQRVCCPRGVVGREARRREDVQRGHAGLQGQEQRRGRRGDVEEGVLGEIGFGSLVGGRVDDLAVRDRAGRVVYHVGV</sequence>
<feature type="compositionally biased region" description="Basic and acidic residues" evidence="1">
    <location>
        <begin position="310"/>
        <end position="319"/>
    </location>
</feature>
<name>A0A162PIS1_COLIC</name>
<feature type="non-terminal residue" evidence="2">
    <location>
        <position position="1"/>
    </location>
</feature>
<comment type="caution">
    <text evidence="2">The sequence shown here is derived from an EMBL/GenBank/DDBJ whole genome shotgun (WGS) entry which is preliminary data.</text>
</comment>
<evidence type="ECO:0000313" key="2">
    <source>
        <dbReference type="EMBL" id="KZL87190.1"/>
    </source>
</evidence>